<sequence length="62" mass="7454">MTARQQRLNIRNQKIRSDFDRVVEKNPQWRIDACITEVADKWFLSERTIEAILRNEGCYATR</sequence>
<evidence type="ECO:0000313" key="2">
    <source>
        <dbReference type="Proteomes" id="UP001170959"/>
    </source>
</evidence>
<evidence type="ECO:0000313" key="1">
    <source>
        <dbReference type="EMBL" id="MDM1070875.1"/>
    </source>
</evidence>
<accession>A0AAJ1QBC2</accession>
<gene>
    <name evidence="1" type="ORF">HX001_00045</name>
</gene>
<dbReference type="Proteomes" id="UP001170959">
    <property type="component" value="Unassembled WGS sequence"/>
</dbReference>
<comment type="caution">
    <text evidence="1">The sequence shown here is derived from an EMBL/GenBank/DDBJ whole genome shotgun (WGS) entry which is preliminary data.</text>
</comment>
<dbReference type="RefSeq" id="WP_286491263.1">
    <property type="nucleotide sequence ID" value="NZ_JACAGJ010000001.1"/>
</dbReference>
<reference evidence="1" key="2">
    <citation type="journal article" date="2022" name="Sci. Total Environ.">
        <title>Prevalence, transmission, and molecular epidemiology of tet(X)-positive bacteria among humans, animals, and environmental niches in China: An epidemiological, and genomic-based study.</title>
        <authorList>
            <person name="Dong N."/>
            <person name="Zeng Y."/>
            <person name="Cai C."/>
            <person name="Sun C."/>
            <person name="Lu J."/>
            <person name="Liu C."/>
            <person name="Zhou H."/>
            <person name="Sun Q."/>
            <person name="Shu L."/>
            <person name="Wang H."/>
            <person name="Wang Y."/>
            <person name="Wang S."/>
            <person name="Wu C."/>
            <person name="Chan E.W."/>
            <person name="Chen G."/>
            <person name="Shen Z."/>
            <person name="Chen S."/>
            <person name="Zhang R."/>
        </authorList>
    </citation>
    <scope>NUCLEOTIDE SEQUENCE</scope>
    <source>
        <strain evidence="1">R655-4</strain>
    </source>
</reference>
<name>A0AAJ1QBC2_9FLAO</name>
<proteinExistence type="predicted"/>
<dbReference type="AlphaFoldDB" id="A0AAJ1QBC2"/>
<dbReference type="EMBL" id="JACAGJ010000001">
    <property type="protein sequence ID" value="MDM1070875.1"/>
    <property type="molecule type" value="Genomic_DNA"/>
</dbReference>
<protein>
    <submittedName>
        <fullName evidence="1">Uncharacterized protein</fullName>
    </submittedName>
</protein>
<organism evidence="1 2">
    <name type="scientific">Empedobacter brevis</name>
    <dbReference type="NCBI Taxonomy" id="247"/>
    <lineage>
        <taxon>Bacteria</taxon>
        <taxon>Pseudomonadati</taxon>
        <taxon>Bacteroidota</taxon>
        <taxon>Flavobacteriia</taxon>
        <taxon>Flavobacteriales</taxon>
        <taxon>Weeksellaceae</taxon>
        <taxon>Empedobacter</taxon>
    </lineage>
</organism>
<reference evidence="1" key="1">
    <citation type="submission" date="2020-06" db="EMBL/GenBank/DDBJ databases">
        <authorList>
            <person name="Dong N."/>
        </authorList>
    </citation>
    <scope>NUCLEOTIDE SEQUENCE</scope>
    <source>
        <strain evidence="1">R655-4</strain>
    </source>
</reference>